<dbReference type="PANTHER" id="PTHR43308:SF1">
    <property type="entry name" value="OUTER MEMBRANE PROTEIN ALPHA"/>
    <property type="match status" value="1"/>
</dbReference>
<evidence type="ECO:0000313" key="5">
    <source>
        <dbReference type="EMBL" id="MEP1058525.1"/>
    </source>
</evidence>
<feature type="region of interest" description="Disordered" evidence="3">
    <location>
        <begin position="46"/>
        <end position="82"/>
    </location>
</feature>
<keyword evidence="6" id="KW-1185">Reference proteome</keyword>
<name>A0ABV0KH51_9CYAN</name>
<dbReference type="InterPro" id="IPR001119">
    <property type="entry name" value="SLH_dom"/>
</dbReference>
<evidence type="ECO:0000313" key="6">
    <source>
        <dbReference type="Proteomes" id="UP001476950"/>
    </source>
</evidence>
<sequence length="655" mass="70276">MSISKRWKFLLATPANLCTALVIAGAVTGLTATGVRASQSSINTLPAVSDTHPKPASLSAAAQPAAVQPVTAQPTAAQQAPQPTLHANAIEAIANVAEMEPAEADEAQADDPSAIDQVTSVSQLTDVQPTDWAFQALQSLVERYGCIVGYPDKTFRGNRALTRYEFSAGLNACMDRINELIAAGTADLVKKEDLLAVQKLQEEFAAELATVRGRVDAVEARTATLEKQQFSTTTKLNGLVWFNLSAANASRDVTFEGPPGSVENPANGRFFATRDPATGLPTRQVTGSPEPTFSFLTWLTFNTSFSGKDSLVTQLAAGNGISPINQYASAGFFNAFGSPFTDQSAGTVNGRNDVVIHDLFYSFPLNDAIKITVGPRVNWYRHFDFNRFTFFLTGAGSFDSIGSTQTNAIDRGSGAVIEWNINKQFRLAVAYLGENTEFLPGQFGFNTSSNPNFGLFGGTNTATAELTFSPTSSLNFRFMYNYSRIQAYGGQVGGAIGEPIPYGYLDAGPGFSNGIIDGGLNHAYANTLAFNFDWLITPGFGIFGRYSFGNTNLEPINKAVDVQSFQVGVGFPDLFKKGALGVVTFLVPMDIIRGEEYFAAGAGDGGTMYELEASYFFPLSDNLALVPSFYAIFNANNFDSNPTIFVGNLRAQFSF</sequence>
<feature type="domain" description="SLH" evidence="4">
    <location>
        <begin position="120"/>
        <end position="184"/>
    </location>
</feature>
<dbReference type="InterPro" id="IPR051465">
    <property type="entry name" value="Cell_Envelope_Struct_Comp"/>
</dbReference>
<dbReference type="EMBL" id="JAMPLM010000005">
    <property type="protein sequence ID" value="MEP1058525.1"/>
    <property type="molecule type" value="Genomic_DNA"/>
</dbReference>
<dbReference type="Gene3D" id="2.40.160.180">
    <property type="entry name" value="Carbohydrate-selective porin OprB"/>
    <property type="match status" value="1"/>
</dbReference>
<dbReference type="InterPro" id="IPR047684">
    <property type="entry name" value="Por_som-like"/>
</dbReference>
<organism evidence="5 6">
    <name type="scientific">Stenomitos frigidus AS-A4</name>
    <dbReference type="NCBI Taxonomy" id="2933935"/>
    <lineage>
        <taxon>Bacteria</taxon>
        <taxon>Bacillati</taxon>
        <taxon>Cyanobacteriota</taxon>
        <taxon>Cyanophyceae</taxon>
        <taxon>Leptolyngbyales</taxon>
        <taxon>Leptolyngbyaceae</taxon>
        <taxon>Stenomitos</taxon>
    </lineage>
</organism>
<evidence type="ECO:0000256" key="1">
    <source>
        <dbReference type="ARBA" id="ARBA00008769"/>
    </source>
</evidence>
<dbReference type="PROSITE" id="PS51272">
    <property type="entry name" value="SLH"/>
    <property type="match status" value="1"/>
</dbReference>
<dbReference type="NCBIfam" id="NF033921">
    <property type="entry name" value="por_somb"/>
    <property type="match status" value="1"/>
</dbReference>
<dbReference type="InterPro" id="IPR038673">
    <property type="entry name" value="OprB_sf"/>
</dbReference>
<reference evidence="5 6" key="1">
    <citation type="submission" date="2022-04" db="EMBL/GenBank/DDBJ databases">
        <title>Positive selection, recombination, and allopatry shape intraspecific diversity of widespread and dominant cyanobacteria.</title>
        <authorList>
            <person name="Wei J."/>
            <person name="Shu W."/>
            <person name="Hu C."/>
        </authorList>
    </citation>
    <scope>NUCLEOTIDE SEQUENCE [LARGE SCALE GENOMIC DNA]</scope>
    <source>
        <strain evidence="5 6">AS-A4</strain>
    </source>
</reference>
<dbReference type="InterPro" id="IPR007049">
    <property type="entry name" value="Carb-sel_porin_OprB"/>
</dbReference>
<comment type="similarity">
    <text evidence="1 2">Belongs to the OprB family.</text>
</comment>
<dbReference type="Proteomes" id="UP001476950">
    <property type="component" value="Unassembled WGS sequence"/>
</dbReference>
<accession>A0ABV0KH51</accession>
<protein>
    <submittedName>
        <fullName evidence="5">Iron uptake porin</fullName>
    </submittedName>
</protein>
<gene>
    <name evidence="5" type="ORF">NDI38_08750</name>
</gene>
<comment type="caution">
    <text evidence="5">The sequence shown here is derived from an EMBL/GenBank/DDBJ whole genome shotgun (WGS) entry which is preliminary data.</text>
</comment>
<dbReference type="Pfam" id="PF04966">
    <property type="entry name" value="OprB"/>
    <property type="match status" value="1"/>
</dbReference>
<evidence type="ECO:0000256" key="3">
    <source>
        <dbReference type="SAM" id="MobiDB-lite"/>
    </source>
</evidence>
<feature type="compositionally biased region" description="Low complexity" evidence="3">
    <location>
        <begin position="55"/>
        <end position="82"/>
    </location>
</feature>
<proteinExistence type="inferred from homology"/>
<dbReference type="PANTHER" id="PTHR43308">
    <property type="entry name" value="OUTER MEMBRANE PROTEIN ALPHA-RELATED"/>
    <property type="match status" value="1"/>
</dbReference>
<evidence type="ECO:0000256" key="2">
    <source>
        <dbReference type="RuleBase" id="RU363072"/>
    </source>
</evidence>
<evidence type="ECO:0000259" key="4">
    <source>
        <dbReference type="PROSITE" id="PS51272"/>
    </source>
</evidence>
<dbReference type="Pfam" id="PF00395">
    <property type="entry name" value="SLH"/>
    <property type="match status" value="1"/>
</dbReference>